<dbReference type="PANTHER" id="PTHR43667">
    <property type="entry name" value="CYCLOPROPANE-FATTY-ACYL-PHOSPHOLIPID SYNTHASE"/>
    <property type="match status" value="1"/>
</dbReference>
<reference evidence="2 3" key="1">
    <citation type="submission" date="2020-07" db="EMBL/GenBank/DDBJ databases">
        <authorList>
            <person name="Sun Q."/>
        </authorList>
    </citation>
    <scope>NUCLEOTIDE SEQUENCE [LARGE SCALE GENOMIC DNA]</scope>
    <source>
        <strain evidence="2 3">MAH-1</strain>
    </source>
</reference>
<dbReference type="GO" id="GO:0032259">
    <property type="term" value="P:methylation"/>
    <property type="evidence" value="ECO:0007669"/>
    <property type="project" value="UniProtKB-KW"/>
</dbReference>
<dbReference type="Pfam" id="PF13649">
    <property type="entry name" value="Methyltransf_25"/>
    <property type="match status" value="1"/>
</dbReference>
<dbReference type="InterPro" id="IPR050723">
    <property type="entry name" value="CFA/CMAS"/>
</dbReference>
<protein>
    <submittedName>
        <fullName evidence="2">Class I SAM-dependent methyltransferase</fullName>
    </submittedName>
</protein>
<dbReference type="InterPro" id="IPR029063">
    <property type="entry name" value="SAM-dependent_MTases_sf"/>
</dbReference>
<dbReference type="GO" id="GO:0008168">
    <property type="term" value="F:methyltransferase activity"/>
    <property type="evidence" value="ECO:0007669"/>
    <property type="project" value="UniProtKB-KW"/>
</dbReference>
<keyword evidence="3" id="KW-1185">Reference proteome</keyword>
<evidence type="ECO:0000259" key="1">
    <source>
        <dbReference type="Pfam" id="PF13649"/>
    </source>
</evidence>
<dbReference type="PANTHER" id="PTHR43667:SF2">
    <property type="entry name" value="FATTY ACID C-METHYL TRANSFERASE"/>
    <property type="match status" value="1"/>
</dbReference>
<dbReference type="CDD" id="cd02440">
    <property type="entry name" value="AdoMet_MTases"/>
    <property type="match status" value="1"/>
</dbReference>
<dbReference type="InterPro" id="IPR041698">
    <property type="entry name" value="Methyltransf_25"/>
</dbReference>
<proteinExistence type="predicted"/>
<dbReference type="RefSeq" id="WP_176004846.1">
    <property type="nucleotide sequence ID" value="NZ_JABWMI010000005.1"/>
</dbReference>
<dbReference type="Proteomes" id="UP000535020">
    <property type="component" value="Unassembled WGS sequence"/>
</dbReference>
<accession>A0A7Y8XZW7</accession>
<feature type="domain" description="Methyltransferase" evidence="1">
    <location>
        <begin position="43"/>
        <end position="135"/>
    </location>
</feature>
<keyword evidence="2" id="KW-0489">Methyltransferase</keyword>
<evidence type="ECO:0000313" key="2">
    <source>
        <dbReference type="EMBL" id="NYA70031.1"/>
    </source>
</evidence>
<organism evidence="2 3">
    <name type="scientific">Flavobacterium agri</name>
    <dbReference type="NCBI Taxonomy" id="2743471"/>
    <lineage>
        <taxon>Bacteria</taxon>
        <taxon>Pseudomonadati</taxon>
        <taxon>Bacteroidota</taxon>
        <taxon>Flavobacteriia</taxon>
        <taxon>Flavobacteriales</taxon>
        <taxon>Flavobacteriaceae</taxon>
        <taxon>Flavobacterium</taxon>
    </lineage>
</organism>
<comment type="caution">
    <text evidence="2">The sequence shown here is derived from an EMBL/GenBank/DDBJ whole genome shotgun (WGS) entry which is preliminary data.</text>
</comment>
<name>A0A7Y8XZW7_9FLAO</name>
<dbReference type="AlphaFoldDB" id="A0A7Y8XZW7"/>
<sequence length="204" mass="23163">MKKSALEIFNDNALKYQHKFMYLDLYDDSYDAFLSNLKPNAHVLEVGCGPGNITRYLLEKRPDLNLLATDFAPNMIELAQANNPKATCRLLDARRILDLNDRYDAIVCGFVAPYFSSEELETFIQNVSKISNNDGSLYLSVIEGEYSQSGWQHSSDGKSSTMVYLYSEADLEKMLSRNGFETKHVFRKAYAESTHLIFVAAISR</sequence>
<dbReference type="SUPFAM" id="SSF53335">
    <property type="entry name" value="S-adenosyl-L-methionine-dependent methyltransferases"/>
    <property type="match status" value="1"/>
</dbReference>
<keyword evidence="2" id="KW-0808">Transferase</keyword>
<evidence type="ECO:0000313" key="3">
    <source>
        <dbReference type="Proteomes" id="UP000535020"/>
    </source>
</evidence>
<dbReference type="Gene3D" id="3.40.50.150">
    <property type="entry name" value="Vaccinia Virus protein VP39"/>
    <property type="match status" value="1"/>
</dbReference>
<dbReference type="EMBL" id="JACBJI010000001">
    <property type="protein sequence ID" value="NYA70031.1"/>
    <property type="molecule type" value="Genomic_DNA"/>
</dbReference>
<gene>
    <name evidence="2" type="ORF">HZF10_03805</name>
</gene>